<dbReference type="OrthoDB" id="5795846at2"/>
<sequence>MRDSTRLAGIQQNSLWDFALVFYARPGVSQCLLRLQDEVGMDVCVLLWRLWLNGHGLAPTEKAEKALAEVVAWQRDYTWPLRDRRRWLKSAAADDPALARLRHTLKEAELMAEKVALNRLEALSRQAGYVQKALPNEAHPLADTQAQSRDLTALWAQSREPLR</sequence>
<gene>
    <name evidence="1" type="ORF">SAMN05878437_1819</name>
</gene>
<reference evidence="1 2" key="1">
    <citation type="submission" date="2016-11" db="EMBL/GenBank/DDBJ databases">
        <authorList>
            <person name="Jaros S."/>
            <person name="Januszkiewicz K."/>
            <person name="Wedrychowicz H."/>
        </authorList>
    </citation>
    <scope>NUCLEOTIDE SEQUENCE [LARGE SCALE GENOMIC DNA]</scope>
    <source>
        <strain evidence="1 2">ACAM 12</strain>
    </source>
</reference>
<dbReference type="AlphaFoldDB" id="A0A1M7H071"/>
<dbReference type="Proteomes" id="UP000190911">
    <property type="component" value="Chromosome I"/>
</dbReference>
<name>A0A1M7H071_9GAMM</name>
<protein>
    <submittedName>
        <fullName evidence="1">TIGR02444 family protein</fullName>
    </submittedName>
</protein>
<dbReference type="InterPro" id="IPR012659">
    <property type="entry name" value="CHP02444"/>
</dbReference>
<dbReference type="InParanoid" id="A0A1M7H071"/>
<dbReference type="STRING" id="29571.SAMN05878437_1819"/>
<keyword evidence="2" id="KW-1185">Reference proteome</keyword>
<evidence type="ECO:0000313" key="1">
    <source>
        <dbReference type="EMBL" id="SHM21798.1"/>
    </source>
</evidence>
<dbReference type="RefSeq" id="WP_079553050.1">
    <property type="nucleotide sequence ID" value="NZ_LT670847.1"/>
</dbReference>
<dbReference type="NCBIfam" id="TIGR02444">
    <property type="entry name" value="TIGR02444 family protein"/>
    <property type="match status" value="1"/>
</dbReference>
<accession>A0A1M7H071</accession>
<evidence type="ECO:0000313" key="2">
    <source>
        <dbReference type="Proteomes" id="UP000190911"/>
    </source>
</evidence>
<organism evidence="1 2">
    <name type="scientific">Vreelandella subglaciescola</name>
    <dbReference type="NCBI Taxonomy" id="29571"/>
    <lineage>
        <taxon>Bacteria</taxon>
        <taxon>Pseudomonadati</taxon>
        <taxon>Pseudomonadota</taxon>
        <taxon>Gammaproteobacteria</taxon>
        <taxon>Oceanospirillales</taxon>
        <taxon>Halomonadaceae</taxon>
        <taxon>Vreelandella</taxon>
    </lineage>
</organism>
<dbReference type="EMBL" id="LT670847">
    <property type="protein sequence ID" value="SHM21798.1"/>
    <property type="molecule type" value="Genomic_DNA"/>
</dbReference>
<proteinExistence type="predicted"/>
<dbReference type="Pfam" id="PF09523">
    <property type="entry name" value="DUF2390"/>
    <property type="match status" value="1"/>
</dbReference>